<sequence>MTVTLLPWQRCFLCFTRDEVHASIHGSRHIISSPDERIYPSSLRGHLISFQLQLWRLAGMGTNSEAENSRFLFRGTN</sequence>
<name>A0ABU6R9M1_9FABA</name>
<keyword evidence="2" id="KW-1185">Reference proteome</keyword>
<reference evidence="1 2" key="1">
    <citation type="journal article" date="2023" name="Plants (Basel)">
        <title>Bridging the Gap: Combining Genomics and Transcriptomics Approaches to Understand Stylosanthes scabra, an Orphan Legume from the Brazilian Caatinga.</title>
        <authorList>
            <person name="Ferreira-Neto J.R.C."/>
            <person name="da Silva M.D."/>
            <person name="Binneck E."/>
            <person name="de Melo N.F."/>
            <person name="da Silva R.H."/>
            <person name="de Melo A.L.T.M."/>
            <person name="Pandolfi V."/>
            <person name="Bustamante F.O."/>
            <person name="Brasileiro-Vidal A.C."/>
            <person name="Benko-Iseppon A.M."/>
        </authorList>
    </citation>
    <scope>NUCLEOTIDE SEQUENCE [LARGE SCALE GENOMIC DNA]</scope>
    <source>
        <tissue evidence="1">Leaves</tissue>
    </source>
</reference>
<dbReference type="Proteomes" id="UP001341840">
    <property type="component" value="Unassembled WGS sequence"/>
</dbReference>
<gene>
    <name evidence="1" type="ORF">PIB30_022946</name>
</gene>
<evidence type="ECO:0000313" key="2">
    <source>
        <dbReference type="Proteomes" id="UP001341840"/>
    </source>
</evidence>
<proteinExistence type="predicted"/>
<comment type="caution">
    <text evidence="1">The sequence shown here is derived from an EMBL/GenBank/DDBJ whole genome shotgun (WGS) entry which is preliminary data.</text>
</comment>
<dbReference type="EMBL" id="JASCZI010030287">
    <property type="protein sequence ID" value="MED6120662.1"/>
    <property type="molecule type" value="Genomic_DNA"/>
</dbReference>
<protein>
    <submittedName>
        <fullName evidence="1">Uncharacterized protein</fullName>
    </submittedName>
</protein>
<organism evidence="1 2">
    <name type="scientific">Stylosanthes scabra</name>
    <dbReference type="NCBI Taxonomy" id="79078"/>
    <lineage>
        <taxon>Eukaryota</taxon>
        <taxon>Viridiplantae</taxon>
        <taxon>Streptophyta</taxon>
        <taxon>Embryophyta</taxon>
        <taxon>Tracheophyta</taxon>
        <taxon>Spermatophyta</taxon>
        <taxon>Magnoliopsida</taxon>
        <taxon>eudicotyledons</taxon>
        <taxon>Gunneridae</taxon>
        <taxon>Pentapetalae</taxon>
        <taxon>rosids</taxon>
        <taxon>fabids</taxon>
        <taxon>Fabales</taxon>
        <taxon>Fabaceae</taxon>
        <taxon>Papilionoideae</taxon>
        <taxon>50 kb inversion clade</taxon>
        <taxon>dalbergioids sensu lato</taxon>
        <taxon>Dalbergieae</taxon>
        <taxon>Pterocarpus clade</taxon>
        <taxon>Stylosanthes</taxon>
    </lineage>
</organism>
<accession>A0ABU6R9M1</accession>
<evidence type="ECO:0000313" key="1">
    <source>
        <dbReference type="EMBL" id="MED6120662.1"/>
    </source>
</evidence>